<sequence length="134" mass="15146">MVSVQELEVHEAAQKLVAAFGSHDTERYFQAFAPDATFVFHNVPGRLESRAAYRALWKDWEAEGFTVVACESSDQHVQCVGDVAIFVHCVSTRIRFGTQETHSRERETIVFKRDGSNRWLAVHEHLSAAVQPDS</sequence>
<organism evidence="2 3">
    <name type="scientific">Paraburkholderia sabiae</name>
    <dbReference type="NCBI Taxonomy" id="273251"/>
    <lineage>
        <taxon>Bacteria</taxon>
        <taxon>Pseudomonadati</taxon>
        <taxon>Pseudomonadota</taxon>
        <taxon>Betaproteobacteria</taxon>
        <taxon>Burkholderiales</taxon>
        <taxon>Burkholderiaceae</taxon>
        <taxon>Paraburkholderia</taxon>
    </lineage>
</organism>
<gene>
    <name evidence="2" type="ORF">V4C55_31230</name>
</gene>
<dbReference type="SUPFAM" id="SSF54427">
    <property type="entry name" value="NTF2-like"/>
    <property type="match status" value="1"/>
</dbReference>
<name>A0ABU9QLA4_9BURK</name>
<feature type="domain" description="SnoaL-like" evidence="1">
    <location>
        <begin position="9"/>
        <end position="130"/>
    </location>
</feature>
<evidence type="ECO:0000313" key="2">
    <source>
        <dbReference type="EMBL" id="MEM5290207.1"/>
    </source>
</evidence>
<keyword evidence="3" id="KW-1185">Reference proteome</keyword>
<protein>
    <submittedName>
        <fullName evidence="2">Nuclear transport factor 2 family protein</fullName>
    </submittedName>
</protein>
<dbReference type="InterPro" id="IPR032710">
    <property type="entry name" value="NTF2-like_dom_sf"/>
</dbReference>
<evidence type="ECO:0000313" key="3">
    <source>
        <dbReference type="Proteomes" id="UP001494588"/>
    </source>
</evidence>
<dbReference type="Pfam" id="PF13474">
    <property type="entry name" value="SnoaL_3"/>
    <property type="match status" value="1"/>
</dbReference>
<dbReference type="RefSeq" id="WP_233471903.1">
    <property type="nucleotide sequence ID" value="NZ_CAJHCS010000014.1"/>
</dbReference>
<dbReference type="Proteomes" id="UP001494588">
    <property type="component" value="Unassembled WGS sequence"/>
</dbReference>
<evidence type="ECO:0000259" key="1">
    <source>
        <dbReference type="Pfam" id="PF13474"/>
    </source>
</evidence>
<reference evidence="2 3" key="1">
    <citation type="submission" date="2024-01" db="EMBL/GenBank/DDBJ databases">
        <title>The diversity of rhizobia nodulating Mimosa spp. in eleven states of Brazil covering several biomes is determined by host plant, location, and edaphic factors.</title>
        <authorList>
            <person name="Rouws L."/>
            <person name="Barauna A."/>
            <person name="Beukes C."/>
            <person name="De Faria S.M."/>
            <person name="Gross E."/>
            <person name="Dos Reis Junior F.B."/>
            <person name="Simon M."/>
            <person name="Maluk M."/>
            <person name="Odee D.W."/>
            <person name="Kenicer G."/>
            <person name="Young J.P.W."/>
            <person name="Reis V.M."/>
            <person name="Zilli J."/>
            <person name="James E.K."/>
        </authorList>
    </citation>
    <scope>NUCLEOTIDE SEQUENCE [LARGE SCALE GENOMIC DNA]</scope>
    <source>
        <strain evidence="2 3">JPY77</strain>
    </source>
</reference>
<dbReference type="EMBL" id="JAZHGC010000033">
    <property type="protein sequence ID" value="MEM5290207.1"/>
    <property type="molecule type" value="Genomic_DNA"/>
</dbReference>
<dbReference type="InterPro" id="IPR037401">
    <property type="entry name" value="SnoaL-like"/>
</dbReference>
<proteinExistence type="predicted"/>
<dbReference type="Gene3D" id="3.10.450.50">
    <property type="match status" value="1"/>
</dbReference>
<accession>A0ABU9QLA4</accession>
<comment type="caution">
    <text evidence="2">The sequence shown here is derived from an EMBL/GenBank/DDBJ whole genome shotgun (WGS) entry which is preliminary data.</text>
</comment>